<gene>
    <name evidence="1" type="ORF">A7K91_22040</name>
</gene>
<dbReference type="Proteomes" id="UP000092024">
    <property type="component" value="Unassembled WGS sequence"/>
</dbReference>
<accession>A0A1A5YPP4</accession>
<evidence type="ECO:0000313" key="1">
    <source>
        <dbReference type="EMBL" id="OBR67569.1"/>
    </source>
</evidence>
<dbReference type="EMBL" id="LYPA01000032">
    <property type="protein sequence ID" value="OBR67569.1"/>
    <property type="molecule type" value="Genomic_DNA"/>
</dbReference>
<organism evidence="1 2">
    <name type="scientific">Paenibacillus oryzae</name>
    <dbReference type="NCBI Taxonomy" id="1844972"/>
    <lineage>
        <taxon>Bacteria</taxon>
        <taxon>Bacillati</taxon>
        <taxon>Bacillota</taxon>
        <taxon>Bacilli</taxon>
        <taxon>Bacillales</taxon>
        <taxon>Paenibacillaceae</taxon>
        <taxon>Paenibacillus</taxon>
    </lineage>
</organism>
<sequence>MTLMSPRGMLRDEGFWGTIIIIRNGLQKENRAMFKKMFSFFNHPDVKLDYIAVCSKKPS</sequence>
<name>A0A1A5YPP4_9BACL</name>
<evidence type="ECO:0000313" key="2">
    <source>
        <dbReference type="Proteomes" id="UP000092024"/>
    </source>
</evidence>
<protein>
    <submittedName>
        <fullName evidence="1">Uncharacterized protein</fullName>
    </submittedName>
</protein>
<proteinExistence type="predicted"/>
<dbReference type="AlphaFoldDB" id="A0A1A5YPP4"/>
<comment type="caution">
    <text evidence="1">The sequence shown here is derived from an EMBL/GenBank/DDBJ whole genome shotgun (WGS) entry which is preliminary data.</text>
</comment>
<keyword evidence="2" id="KW-1185">Reference proteome</keyword>
<dbReference type="STRING" id="1844972.A7K91_22040"/>
<reference evidence="1 2" key="1">
    <citation type="submission" date="2016-05" db="EMBL/GenBank/DDBJ databases">
        <title>Paenibacillus oryzae. sp. nov., isolated from the rice root.</title>
        <authorList>
            <person name="Zhang J."/>
            <person name="Zhang X."/>
        </authorList>
    </citation>
    <scope>NUCLEOTIDE SEQUENCE [LARGE SCALE GENOMIC DNA]</scope>
    <source>
        <strain evidence="1 2">1DrF-4</strain>
    </source>
</reference>